<accession>A0A9P6ZJ14</accession>
<organism evidence="2 3">
    <name type="scientific">Suillus placidus</name>
    <dbReference type="NCBI Taxonomy" id="48579"/>
    <lineage>
        <taxon>Eukaryota</taxon>
        <taxon>Fungi</taxon>
        <taxon>Dikarya</taxon>
        <taxon>Basidiomycota</taxon>
        <taxon>Agaricomycotina</taxon>
        <taxon>Agaricomycetes</taxon>
        <taxon>Agaricomycetidae</taxon>
        <taxon>Boletales</taxon>
        <taxon>Suillineae</taxon>
        <taxon>Suillaceae</taxon>
        <taxon>Suillus</taxon>
    </lineage>
</organism>
<dbReference type="Proteomes" id="UP000714275">
    <property type="component" value="Unassembled WGS sequence"/>
</dbReference>
<evidence type="ECO:0000256" key="1">
    <source>
        <dbReference type="SAM" id="MobiDB-lite"/>
    </source>
</evidence>
<comment type="caution">
    <text evidence="2">The sequence shown here is derived from an EMBL/GenBank/DDBJ whole genome shotgun (WGS) entry which is preliminary data.</text>
</comment>
<evidence type="ECO:0000313" key="3">
    <source>
        <dbReference type="Proteomes" id="UP000714275"/>
    </source>
</evidence>
<feature type="region of interest" description="Disordered" evidence="1">
    <location>
        <begin position="63"/>
        <end position="101"/>
    </location>
</feature>
<evidence type="ECO:0000313" key="2">
    <source>
        <dbReference type="EMBL" id="KAG1765867.1"/>
    </source>
</evidence>
<dbReference type="EMBL" id="JABBWD010000102">
    <property type="protein sequence ID" value="KAG1765867.1"/>
    <property type="molecule type" value="Genomic_DNA"/>
</dbReference>
<reference evidence="2" key="1">
    <citation type="journal article" date="2020" name="New Phytol.">
        <title>Comparative genomics reveals dynamic genome evolution in host specialist ectomycorrhizal fungi.</title>
        <authorList>
            <person name="Lofgren L.A."/>
            <person name="Nguyen N.H."/>
            <person name="Vilgalys R."/>
            <person name="Ruytinx J."/>
            <person name="Liao H.L."/>
            <person name="Branco S."/>
            <person name="Kuo A."/>
            <person name="LaButti K."/>
            <person name="Lipzen A."/>
            <person name="Andreopoulos W."/>
            <person name="Pangilinan J."/>
            <person name="Riley R."/>
            <person name="Hundley H."/>
            <person name="Na H."/>
            <person name="Barry K."/>
            <person name="Grigoriev I.V."/>
            <person name="Stajich J.E."/>
            <person name="Kennedy P.G."/>
        </authorList>
    </citation>
    <scope>NUCLEOTIDE SEQUENCE</scope>
    <source>
        <strain evidence="2">DOB743</strain>
    </source>
</reference>
<feature type="compositionally biased region" description="Low complexity" evidence="1">
    <location>
        <begin position="89"/>
        <end position="99"/>
    </location>
</feature>
<feature type="region of interest" description="Disordered" evidence="1">
    <location>
        <begin position="1"/>
        <end position="35"/>
    </location>
</feature>
<dbReference type="OrthoDB" id="2646753at2759"/>
<name>A0A9P6ZJ14_9AGAM</name>
<proteinExistence type="predicted"/>
<gene>
    <name evidence="2" type="ORF">EV702DRAFT_1204394</name>
</gene>
<dbReference type="AlphaFoldDB" id="A0A9P6ZJ14"/>
<protein>
    <submittedName>
        <fullName evidence="2">Uncharacterized protein</fullName>
    </submittedName>
</protein>
<keyword evidence="3" id="KW-1185">Reference proteome</keyword>
<sequence length="157" mass="16635">MGKQVRKKRQVSESDEDVQPPPHCTQRAGTGTGGAISQLRKVGNAIETQTLARVPNVKAQNIVVPPDEPENAMAPAKKKRKAKMPGQNTTGTPTPAATGLPVLHITDNGRFRLQDKPIPSGYVGSKPLLQSHRALPEPGLMTPVVQSRAGAHTCGAD</sequence>